<evidence type="ECO:0008006" key="2">
    <source>
        <dbReference type="Google" id="ProtNLM"/>
    </source>
</evidence>
<name>A0A645HCW5_9ZZZZ</name>
<protein>
    <recommendedName>
        <fullName evidence="2">TfoX N-terminal domain-containing protein</fullName>
    </recommendedName>
</protein>
<reference evidence="1" key="1">
    <citation type="submission" date="2019-08" db="EMBL/GenBank/DDBJ databases">
        <authorList>
            <person name="Kucharzyk K."/>
            <person name="Murdoch R.W."/>
            <person name="Higgins S."/>
            <person name="Loffler F."/>
        </authorList>
    </citation>
    <scope>NUCLEOTIDE SEQUENCE</scope>
</reference>
<dbReference type="Pfam" id="PF12663">
    <property type="entry name" value="DUF3788"/>
    <property type="match status" value="1"/>
</dbReference>
<accession>A0A645HCW5</accession>
<organism evidence="1">
    <name type="scientific">bioreactor metagenome</name>
    <dbReference type="NCBI Taxonomy" id="1076179"/>
    <lineage>
        <taxon>unclassified sequences</taxon>
        <taxon>metagenomes</taxon>
        <taxon>ecological metagenomes</taxon>
    </lineage>
</organism>
<sequence length="106" mass="11517">MPLIQYSGCSAAPGWNVKYRKGGKALCTLYPDDGFFTALICIGPKQAAEADQLLPLCTAKTQQTYRTASGMADTRWVMLPVDDEAQLQDFKALVGLRAKPAPHKEG</sequence>
<dbReference type="EMBL" id="VSSQ01091251">
    <property type="protein sequence ID" value="MPN36871.1"/>
    <property type="molecule type" value="Genomic_DNA"/>
</dbReference>
<proteinExistence type="predicted"/>
<comment type="caution">
    <text evidence="1">The sequence shown here is derived from an EMBL/GenBank/DDBJ whole genome shotgun (WGS) entry which is preliminary data.</text>
</comment>
<evidence type="ECO:0000313" key="1">
    <source>
        <dbReference type="EMBL" id="MPN36871.1"/>
    </source>
</evidence>
<gene>
    <name evidence="1" type="ORF">SDC9_184383</name>
</gene>
<dbReference type="InterPro" id="IPR024265">
    <property type="entry name" value="DUF3788"/>
</dbReference>
<dbReference type="AlphaFoldDB" id="A0A645HCW5"/>